<dbReference type="Proteomes" id="UP000192356">
    <property type="component" value="Unassembled WGS sequence"/>
</dbReference>
<gene>
    <name evidence="1" type="ORF">HERIO_34</name>
</gene>
<accession>A0A1X0QEF8</accession>
<dbReference type="VEuPathDB" id="MicrosporidiaDB:HERIO_34"/>
<evidence type="ECO:0000313" key="1">
    <source>
        <dbReference type="EMBL" id="ORD98132.1"/>
    </source>
</evidence>
<organism evidence="1 2">
    <name type="scientific">Hepatospora eriocheir</name>
    <dbReference type="NCBI Taxonomy" id="1081669"/>
    <lineage>
        <taxon>Eukaryota</taxon>
        <taxon>Fungi</taxon>
        <taxon>Fungi incertae sedis</taxon>
        <taxon>Microsporidia</taxon>
        <taxon>Hepatosporidae</taxon>
        <taxon>Hepatospora</taxon>
    </lineage>
</organism>
<sequence>MNLKEYFVKQPIEAKDEKVVWEHQRNEVRDILIEKEQLNLEKEMNFEGYIMSSQTPLLIFKRTFNLLDSHVLSTLKINKEENLNISVDLGDFIKDELINIIDNNLKKIEKMIEEENEFYKKILRIKQNIYISDKALYVKVSKGNYVDYKDEDIECKTFKCTIQVNDLKLVGTLPTDNLTYFDKLKFNQMNDKIVGDFNLKDINIKIEYVNQDDIDNPLIRVYLKELLNETKRNIINRKLILGLSIYHLKSITRNFYVVKFNDVLLEDGLPQKFYAIDGDNTYKIIRFDTFYSISKNGKKII</sequence>
<reference evidence="1 2" key="1">
    <citation type="journal article" date="2017" name="Environ. Microbiol.">
        <title>Decay of the glycolytic pathway and adaptation to intranuclear parasitism within Enterocytozoonidae microsporidia.</title>
        <authorList>
            <person name="Wiredu Boakye D."/>
            <person name="Jaroenlak P."/>
            <person name="Prachumwat A."/>
            <person name="Williams T.A."/>
            <person name="Bateman K.S."/>
            <person name="Itsathitphaisarn O."/>
            <person name="Sritunyalucksana K."/>
            <person name="Paszkiewicz K.H."/>
            <person name="Moore K.A."/>
            <person name="Stentiford G.D."/>
            <person name="Williams B.A."/>
        </authorList>
    </citation>
    <scope>NUCLEOTIDE SEQUENCE [LARGE SCALE GENOMIC DNA]</scope>
    <source>
        <strain evidence="1 2">GB1</strain>
    </source>
</reference>
<dbReference type="AlphaFoldDB" id="A0A1X0QEF8"/>
<name>A0A1X0QEF8_9MICR</name>
<evidence type="ECO:0000313" key="2">
    <source>
        <dbReference type="Proteomes" id="UP000192356"/>
    </source>
</evidence>
<comment type="caution">
    <text evidence="1">The sequence shown here is derived from an EMBL/GenBank/DDBJ whole genome shotgun (WGS) entry which is preliminary data.</text>
</comment>
<dbReference type="EMBL" id="LVKB01000001">
    <property type="protein sequence ID" value="ORD98132.1"/>
    <property type="molecule type" value="Genomic_DNA"/>
</dbReference>
<proteinExistence type="predicted"/>
<keyword evidence="2" id="KW-1185">Reference proteome</keyword>
<dbReference type="VEuPathDB" id="MicrosporidiaDB:A0H76_1017"/>
<protein>
    <submittedName>
        <fullName evidence="1">Uncharacterized protein</fullName>
    </submittedName>
</protein>